<keyword evidence="2" id="KW-1185">Reference proteome</keyword>
<protein>
    <submittedName>
        <fullName evidence="1">Uncharacterized protein</fullName>
    </submittedName>
</protein>
<dbReference type="EMBL" id="KB030580">
    <property type="protein sequence ID" value="ELK13975.1"/>
    <property type="molecule type" value="Genomic_DNA"/>
</dbReference>
<dbReference type="InParanoid" id="L5KRX9"/>
<reference evidence="2" key="1">
    <citation type="journal article" date="2013" name="Science">
        <title>Comparative analysis of bat genomes provides insight into the evolution of flight and immunity.</title>
        <authorList>
            <person name="Zhang G."/>
            <person name="Cowled C."/>
            <person name="Shi Z."/>
            <person name="Huang Z."/>
            <person name="Bishop-Lilly K.A."/>
            <person name="Fang X."/>
            <person name="Wynne J.W."/>
            <person name="Xiong Z."/>
            <person name="Baker M.L."/>
            <person name="Zhao W."/>
            <person name="Tachedjian M."/>
            <person name="Zhu Y."/>
            <person name="Zhou P."/>
            <person name="Jiang X."/>
            <person name="Ng J."/>
            <person name="Yang L."/>
            <person name="Wu L."/>
            <person name="Xiao J."/>
            <person name="Feng Y."/>
            <person name="Chen Y."/>
            <person name="Sun X."/>
            <person name="Zhang Y."/>
            <person name="Marsh G.A."/>
            <person name="Crameri G."/>
            <person name="Broder C.C."/>
            <person name="Frey K.G."/>
            <person name="Wang L.F."/>
            <person name="Wang J."/>
        </authorList>
    </citation>
    <scope>NUCLEOTIDE SEQUENCE [LARGE SCALE GENOMIC DNA]</scope>
</reference>
<gene>
    <name evidence="1" type="ORF">PAL_GLEAN10020128</name>
</gene>
<proteinExistence type="predicted"/>
<evidence type="ECO:0000313" key="1">
    <source>
        <dbReference type="EMBL" id="ELK13975.1"/>
    </source>
</evidence>
<dbReference type="Proteomes" id="UP000010552">
    <property type="component" value="Unassembled WGS sequence"/>
</dbReference>
<organism evidence="1 2">
    <name type="scientific">Pteropus alecto</name>
    <name type="common">Black flying fox</name>
    <dbReference type="NCBI Taxonomy" id="9402"/>
    <lineage>
        <taxon>Eukaryota</taxon>
        <taxon>Metazoa</taxon>
        <taxon>Chordata</taxon>
        <taxon>Craniata</taxon>
        <taxon>Vertebrata</taxon>
        <taxon>Euteleostomi</taxon>
        <taxon>Mammalia</taxon>
        <taxon>Eutheria</taxon>
        <taxon>Laurasiatheria</taxon>
        <taxon>Chiroptera</taxon>
        <taxon>Yinpterochiroptera</taxon>
        <taxon>Pteropodoidea</taxon>
        <taxon>Pteropodidae</taxon>
        <taxon>Pteropodinae</taxon>
        <taxon>Pteropus</taxon>
    </lineage>
</organism>
<sequence length="82" mass="8773">MTVTCVYARGLGSFFRAGDFPREEIRGSLVCRSVCLCSGTDGSFLRASWHSQVGPDATWGFAKGSGLMQGHQRQGDKGLEGS</sequence>
<dbReference type="AlphaFoldDB" id="L5KRX9"/>
<accession>L5KRX9</accession>
<name>L5KRX9_PTEAL</name>
<evidence type="ECO:0000313" key="2">
    <source>
        <dbReference type="Proteomes" id="UP000010552"/>
    </source>
</evidence>